<feature type="region of interest" description="Disordered" evidence="2">
    <location>
        <begin position="16"/>
        <end position="48"/>
    </location>
</feature>
<dbReference type="PANTHER" id="PTHR47587:SF2">
    <property type="entry name" value="OS05G0103500 PROTEIN"/>
    <property type="match status" value="1"/>
</dbReference>
<feature type="coiled-coil region" evidence="1">
    <location>
        <begin position="86"/>
        <end position="113"/>
    </location>
</feature>
<feature type="compositionally biased region" description="Basic residues" evidence="2">
    <location>
        <begin position="23"/>
        <end position="33"/>
    </location>
</feature>
<dbReference type="Proteomes" id="UP001174677">
    <property type="component" value="Chromosome 9"/>
</dbReference>
<keyword evidence="1" id="KW-0175">Coiled coil</keyword>
<dbReference type="EMBL" id="JARPOI010000009">
    <property type="protein sequence ID" value="KAJ9173446.1"/>
    <property type="molecule type" value="Genomic_DNA"/>
</dbReference>
<protein>
    <recommendedName>
        <fullName evidence="5">CHCH domain-containing protein</fullName>
    </recommendedName>
</protein>
<dbReference type="EMBL" id="JARPOI010000009">
    <property type="protein sequence ID" value="KAJ9173444.1"/>
    <property type="molecule type" value="Genomic_DNA"/>
</dbReference>
<organism evidence="3 4">
    <name type="scientific">Hevea brasiliensis</name>
    <name type="common">Para rubber tree</name>
    <name type="synonym">Siphonia brasiliensis</name>
    <dbReference type="NCBI Taxonomy" id="3981"/>
    <lineage>
        <taxon>Eukaryota</taxon>
        <taxon>Viridiplantae</taxon>
        <taxon>Streptophyta</taxon>
        <taxon>Embryophyta</taxon>
        <taxon>Tracheophyta</taxon>
        <taxon>Spermatophyta</taxon>
        <taxon>Magnoliopsida</taxon>
        <taxon>eudicotyledons</taxon>
        <taxon>Gunneridae</taxon>
        <taxon>Pentapetalae</taxon>
        <taxon>rosids</taxon>
        <taxon>fabids</taxon>
        <taxon>Malpighiales</taxon>
        <taxon>Euphorbiaceae</taxon>
        <taxon>Crotonoideae</taxon>
        <taxon>Micrandreae</taxon>
        <taxon>Hevea</taxon>
    </lineage>
</organism>
<keyword evidence="4" id="KW-1185">Reference proteome</keyword>
<evidence type="ECO:0000313" key="3">
    <source>
        <dbReference type="EMBL" id="KAJ9173444.1"/>
    </source>
</evidence>
<evidence type="ECO:0000313" key="4">
    <source>
        <dbReference type="Proteomes" id="UP001174677"/>
    </source>
</evidence>
<evidence type="ECO:0000256" key="2">
    <source>
        <dbReference type="SAM" id="MobiDB-lite"/>
    </source>
</evidence>
<evidence type="ECO:0008006" key="5">
    <source>
        <dbReference type="Google" id="ProtNLM"/>
    </source>
</evidence>
<sequence>MGDFSIQISSNLVNRLTDDGEKLKRKPKKTKTKVPREFVHPETKVNEKQLCDDPETLKGVPSMGRPVQHPLFLPVTPPAHSANTELDAIRSVIQESERILEKLQKQEDSMVQEVTERAKDLRDKEFKLPYQKPMPCLADYEACRDCYKEHGNDILKCAPLTRSYYDCVRRVKQHVSLAGQ</sequence>
<gene>
    <name evidence="3" type="ORF">P3X46_016578</name>
</gene>
<accession>A0ABQ9LZK0</accession>
<evidence type="ECO:0000256" key="1">
    <source>
        <dbReference type="SAM" id="Coils"/>
    </source>
</evidence>
<comment type="caution">
    <text evidence="3">The sequence shown here is derived from an EMBL/GenBank/DDBJ whole genome shotgun (WGS) entry which is preliminary data.</text>
</comment>
<proteinExistence type="predicted"/>
<dbReference type="PANTHER" id="PTHR47587">
    <property type="entry name" value="OS05G0103500 PROTEIN"/>
    <property type="match status" value="1"/>
</dbReference>
<feature type="compositionally biased region" description="Basic and acidic residues" evidence="2">
    <location>
        <begin position="34"/>
        <end position="48"/>
    </location>
</feature>
<reference evidence="3" key="1">
    <citation type="journal article" date="2023" name="Plant Biotechnol. J.">
        <title>Chromosome-level wild Hevea brasiliensis genome provides new tools for genomic-assisted breeding and valuable loci to elevate rubber yield.</title>
        <authorList>
            <person name="Cheng H."/>
            <person name="Song X."/>
            <person name="Hu Y."/>
            <person name="Wu T."/>
            <person name="Yang Q."/>
            <person name="An Z."/>
            <person name="Feng S."/>
            <person name="Deng Z."/>
            <person name="Wu W."/>
            <person name="Zeng X."/>
            <person name="Tu M."/>
            <person name="Wang X."/>
            <person name="Huang H."/>
        </authorList>
    </citation>
    <scope>NUCLEOTIDE SEQUENCE</scope>
    <source>
        <strain evidence="3">MT/VB/25A 57/8</strain>
    </source>
</reference>
<dbReference type="EMBL" id="JARPOI010000009">
    <property type="protein sequence ID" value="KAJ9173445.1"/>
    <property type="molecule type" value="Genomic_DNA"/>
</dbReference>
<name>A0ABQ9LZK0_HEVBR</name>